<reference evidence="2 3" key="1">
    <citation type="submission" date="2021-06" db="EMBL/GenBank/DDBJ databases">
        <authorList>
            <person name="Criscuolo A."/>
        </authorList>
    </citation>
    <scope>NUCLEOTIDE SEQUENCE [LARGE SCALE GENOMIC DNA]</scope>
    <source>
        <strain evidence="3">CIP 111802</strain>
    </source>
</reference>
<accession>A0ABN7TED4</accession>
<name>A0ABN7TED4_9BACL</name>
<keyword evidence="2" id="KW-0378">Hydrolase</keyword>
<gene>
    <name evidence="2" type="primary">prpC_1</name>
    <name evidence="2" type="ORF">PAECIP111802_00883</name>
</gene>
<dbReference type="EC" id="3.1.3.16" evidence="2"/>
<keyword evidence="3" id="KW-1185">Reference proteome</keyword>
<dbReference type="Proteomes" id="UP000730618">
    <property type="component" value="Unassembled WGS sequence"/>
</dbReference>
<dbReference type="Pfam" id="PF13672">
    <property type="entry name" value="PP2C_2"/>
    <property type="match status" value="1"/>
</dbReference>
<dbReference type="SMART" id="SM00331">
    <property type="entry name" value="PP2C_SIG"/>
    <property type="match status" value="1"/>
</dbReference>
<sequence length="256" mass="27676">MRKMAYLSDIGRVRKINEDCLAVQDNLNGLTLAIVADGMGGHQAGDVASAMAVELIQQGLQNLHQDVPVEARHVLIKETLESANEKIFEFASARENYHGMGTTAIAVAADDHHAVIGHIGDSRVYWIRGNRIDQVTEDHSLVNELVRSGQISREEANHHPRRNVLTRALGTEPTIEVDVLQVDWQNGDLLLLCSDGLSSRVEPGQILQLASGDGDLDVKVHKLVNEALDAGGDDNITVILLANGEVAAVHNDGEVG</sequence>
<dbReference type="RefSeq" id="WP_218097243.1">
    <property type="nucleotide sequence ID" value="NZ_CAJVCE010000002.1"/>
</dbReference>
<dbReference type="PANTHER" id="PTHR47992">
    <property type="entry name" value="PROTEIN PHOSPHATASE"/>
    <property type="match status" value="1"/>
</dbReference>
<dbReference type="EMBL" id="CAJVCE010000002">
    <property type="protein sequence ID" value="CAG7622931.1"/>
    <property type="molecule type" value="Genomic_DNA"/>
</dbReference>
<dbReference type="GO" id="GO:0004722">
    <property type="term" value="F:protein serine/threonine phosphatase activity"/>
    <property type="evidence" value="ECO:0007669"/>
    <property type="project" value="UniProtKB-EC"/>
</dbReference>
<dbReference type="InterPro" id="IPR001932">
    <property type="entry name" value="PPM-type_phosphatase-like_dom"/>
</dbReference>
<evidence type="ECO:0000259" key="1">
    <source>
        <dbReference type="PROSITE" id="PS51746"/>
    </source>
</evidence>
<dbReference type="InterPro" id="IPR015655">
    <property type="entry name" value="PP2C"/>
</dbReference>
<organism evidence="2 3">
    <name type="scientific">Paenibacillus allorhizosphaerae</name>
    <dbReference type="NCBI Taxonomy" id="2849866"/>
    <lineage>
        <taxon>Bacteria</taxon>
        <taxon>Bacillati</taxon>
        <taxon>Bacillota</taxon>
        <taxon>Bacilli</taxon>
        <taxon>Bacillales</taxon>
        <taxon>Paenibacillaceae</taxon>
        <taxon>Paenibacillus</taxon>
    </lineage>
</organism>
<dbReference type="SMART" id="SM00332">
    <property type="entry name" value="PP2Cc"/>
    <property type="match status" value="1"/>
</dbReference>
<evidence type="ECO:0000313" key="2">
    <source>
        <dbReference type="EMBL" id="CAG7622931.1"/>
    </source>
</evidence>
<comment type="caution">
    <text evidence="2">The sequence shown here is derived from an EMBL/GenBank/DDBJ whole genome shotgun (WGS) entry which is preliminary data.</text>
</comment>
<protein>
    <submittedName>
        <fullName evidence="2">Protein phosphatase PrpC</fullName>
        <ecNumber evidence="2">3.1.3.16</ecNumber>
    </submittedName>
</protein>
<evidence type="ECO:0000313" key="3">
    <source>
        <dbReference type="Proteomes" id="UP000730618"/>
    </source>
</evidence>
<dbReference type="PROSITE" id="PS51746">
    <property type="entry name" value="PPM_2"/>
    <property type="match status" value="1"/>
</dbReference>
<dbReference type="CDD" id="cd00143">
    <property type="entry name" value="PP2Cc"/>
    <property type="match status" value="1"/>
</dbReference>
<dbReference type="NCBIfam" id="NF033484">
    <property type="entry name" value="Stp1_PP2C_phos"/>
    <property type="match status" value="1"/>
</dbReference>
<feature type="domain" description="PPM-type phosphatase" evidence="1">
    <location>
        <begin position="3"/>
        <end position="243"/>
    </location>
</feature>
<proteinExistence type="predicted"/>